<dbReference type="RefSeq" id="WP_307298913.1">
    <property type="nucleotide sequence ID" value="NZ_JAUSXV010000001.1"/>
</dbReference>
<keyword evidence="1" id="KW-1133">Transmembrane helix</keyword>
<protein>
    <submittedName>
        <fullName evidence="2">Uncharacterized protein</fullName>
    </submittedName>
</protein>
<gene>
    <name evidence="2" type="ORF">QFZ53_003706</name>
</gene>
<feature type="transmembrane region" description="Helical" evidence="1">
    <location>
        <begin position="172"/>
        <end position="190"/>
    </location>
</feature>
<comment type="caution">
    <text evidence="2">The sequence shown here is derived from an EMBL/GenBank/DDBJ whole genome shotgun (WGS) entry which is preliminary data.</text>
</comment>
<feature type="transmembrane region" description="Helical" evidence="1">
    <location>
        <begin position="327"/>
        <end position="345"/>
    </location>
</feature>
<feature type="transmembrane region" description="Helical" evidence="1">
    <location>
        <begin position="246"/>
        <end position="269"/>
    </location>
</feature>
<feature type="transmembrane region" description="Helical" evidence="1">
    <location>
        <begin position="351"/>
        <end position="379"/>
    </location>
</feature>
<dbReference type="EMBL" id="JAUSXV010000001">
    <property type="protein sequence ID" value="MDQ0649510.1"/>
    <property type="molecule type" value="Genomic_DNA"/>
</dbReference>
<keyword evidence="1" id="KW-0472">Membrane</keyword>
<sequence>MDVLLWIGWFCTVVVLFFMVAVGLFGSLALKAPSWDLEFLALAYHDWTRRGLTDRKHSMSEELHMQRYIGHKQVAEEPDLEERGRIVRTIAVLIGSNDHDALQAQLDTRSHELLMTALTSVFRSVENISNLNVASRVWVLRRWAALSVVLWHGLKWFLPRCFRQVARVIERYMAAATILGIAGGLLVWGFSRDLSESKEGGIAWVNFVGVVVTVGTVVALVLAVGRQFWQVAVAVIGPVHTWTRKGIMSAALLFGFTAGMITLVRTGAWEQWQRDASKFLTELLMDTPAGDWVGKILFIAVIMFMIYRSFQWARAKRIKVSDRITAVGAAIFFTSMGVLLILFIFDAPREVVLPVLYATGHVIAFFGLLNAIFSVAGWIGKYRALRRAGIEIRRGWFRWWILWTWISVAIALSALASIPPLAYAALNDTPYYLPFTAVTMLATLALFLSFWPGAFTVVRFVIRVHNTYTRHEFELGKIQLDATLSAATDDQP</sequence>
<evidence type="ECO:0000256" key="1">
    <source>
        <dbReference type="SAM" id="Phobius"/>
    </source>
</evidence>
<organism evidence="2 3">
    <name type="scientific">Microbacterium natoriense</name>
    <dbReference type="NCBI Taxonomy" id="284570"/>
    <lineage>
        <taxon>Bacteria</taxon>
        <taxon>Bacillati</taxon>
        <taxon>Actinomycetota</taxon>
        <taxon>Actinomycetes</taxon>
        <taxon>Micrococcales</taxon>
        <taxon>Microbacteriaceae</taxon>
        <taxon>Microbacterium</taxon>
    </lineage>
</organism>
<feature type="transmembrane region" description="Helical" evidence="1">
    <location>
        <begin position="432"/>
        <end position="462"/>
    </location>
</feature>
<dbReference type="AlphaFoldDB" id="A0AAW8F176"/>
<keyword evidence="1" id="KW-0812">Transmembrane</keyword>
<evidence type="ECO:0000313" key="3">
    <source>
        <dbReference type="Proteomes" id="UP001244427"/>
    </source>
</evidence>
<proteinExistence type="predicted"/>
<keyword evidence="3" id="KW-1185">Reference proteome</keyword>
<accession>A0AAW8F176</accession>
<feature type="transmembrane region" description="Helical" evidence="1">
    <location>
        <begin position="289"/>
        <end position="307"/>
    </location>
</feature>
<reference evidence="2 3" key="1">
    <citation type="submission" date="2023-07" db="EMBL/GenBank/DDBJ databases">
        <title>Comparative genomics of wheat-associated soil bacteria to identify genetic determinants of phenazine resistance.</title>
        <authorList>
            <person name="Mouncey N."/>
        </authorList>
    </citation>
    <scope>NUCLEOTIDE SEQUENCE [LARGE SCALE GENOMIC DNA]</scope>
    <source>
        <strain evidence="2 3">W4I9-1</strain>
    </source>
</reference>
<feature type="transmembrane region" description="Helical" evidence="1">
    <location>
        <begin position="202"/>
        <end position="225"/>
    </location>
</feature>
<evidence type="ECO:0000313" key="2">
    <source>
        <dbReference type="EMBL" id="MDQ0649510.1"/>
    </source>
</evidence>
<feature type="transmembrane region" description="Helical" evidence="1">
    <location>
        <begin position="6"/>
        <end position="30"/>
    </location>
</feature>
<feature type="transmembrane region" description="Helical" evidence="1">
    <location>
        <begin position="400"/>
        <end position="426"/>
    </location>
</feature>
<dbReference type="Proteomes" id="UP001244427">
    <property type="component" value="Unassembled WGS sequence"/>
</dbReference>
<name>A0AAW8F176_9MICO</name>